<dbReference type="Proteomes" id="UP000299102">
    <property type="component" value="Unassembled WGS sequence"/>
</dbReference>
<sequence length="115" mass="12903">MEAPLLRSKYVYRFSEPLYFRLQTALAQFACAACGELCELSRLFIVQDVLIVSRKKDLFSRGRMTLRSRGECVIYDITECRPISRRAGCSLNGRARAAAGRGHSADVFVVGCAYK</sequence>
<gene>
    <name evidence="1" type="ORF">EVAR_532_1</name>
</gene>
<evidence type="ECO:0000313" key="2">
    <source>
        <dbReference type="Proteomes" id="UP000299102"/>
    </source>
</evidence>
<dbReference type="EMBL" id="BGZK01000002">
    <property type="protein sequence ID" value="GBO99261.1"/>
    <property type="molecule type" value="Genomic_DNA"/>
</dbReference>
<dbReference type="AlphaFoldDB" id="A0A4C1SAX8"/>
<comment type="caution">
    <text evidence="1">The sequence shown here is derived from an EMBL/GenBank/DDBJ whole genome shotgun (WGS) entry which is preliminary data.</text>
</comment>
<name>A0A4C1SAX8_EUMVA</name>
<keyword evidence="2" id="KW-1185">Reference proteome</keyword>
<protein>
    <submittedName>
        <fullName evidence="1">Uncharacterized protein</fullName>
    </submittedName>
</protein>
<evidence type="ECO:0000313" key="1">
    <source>
        <dbReference type="EMBL" id="GBO99261.1"/>
    </source>
</evidence>
<proteinExistence type="predicted"/>
<accession>A0A4C1SAX8</accession>
<organism evidence="1 2">
    <name type="scientific">Eumeta variegata</name>
    <name type="common">Bagworm moth</name>
    <name type="synonym">Eumeta japonica</name>
    <dbReference type="NCBI Taxonomy" id="151549"/>
    <lineage>
        <taxon>Eukaryota</taxon>
        <taxon>Metazoa</taxon>
        <taxon>Ecdysozoa</taxon>
        <taxon>Arthropoda</taxon>
        <taxon>Hexapoda</taxon>
        <taxon>Insecta</taxon>
        <taxon>Pterygota</taxon>
        <taxon>Neoptera</taxon>
        <taxon>Endopterygota</taxon>
        <taxon>Lepidoptera</taxon>
        <taxon>Glossata</taxon>
        <taxon>Ditrysia</taxon>
        <taxon>Tineoidea</taxon>
        <taxon>Psychidae</taxon>
        <taxon>Oiketicinae</taxon>
        <taxon>Eumeta</taxon>
    </lineage>
</organism>
<reference evidence="1 2" key="1">
    <citation type="journal article" date="2019" name="Commun. Biol.">
        <title>The bagworm genome reveals a unique fibroin gene that provides high tensile strength.</title>
        <authorList>
            <person name="Kono N."/>
            <person name="Nakamura H."/>
            <person name="Ohtoshi R."/>
            <person name="Tomita M."/>
            <person name="Numata K."/>
            <person name="Arakawa K."/>
        </authorList>
    </citation>
    <scope>NUCLEOTIDE SEQUENCE [LARGE SCALE GENOMIC DNA]</scope>
</reference>